<dbReference type="InterPro" id="IPR003136">
    <property type="entry name" value="Cytidylate_kin"/>
</dbReference>
<accession>A0ABW1SBS6</accession>
<comment type="caution">
    <text evidence="10">The sequence shown here is derived from an EMBL/GenBank/DDBJ whole genome shotgun (WGS) entry which is preliminary data.</text>
</comment>
<protein>
    <recommendedName>
        <fullName evidence="8">Cytidylate kinase</fullName>
        <shortName evidence="8">CK</shortName>
        <ecNumber evidence="8">2.7.4.25</ecNumber>
    </recommendedName>
    <alternativeName>
        <fullName evidence="8">Cytidine monophosphate kinase</fullName>
        <shortName evidence="8">CMP kinase</shortName>
    </alternativeName>
</protein>
<feature type="binding site" evidence="8">
    <location>
        <begin position="13"/>
        <end position="21"/>
    </location>
    <ligand>
        <name>ATP</name>
        <dbReference type="ChEBI" id="CHEBI:30616"/>
    </ligand>
</feature>
<dbReference type="Pfam" id="PF02224">
    <property type="entry name" value="Cytidylate_kin"/>
    <property type="match status" value="1"/>
</dbReference>
<dbReference type="HAMAP" id="MF_00238">
    <property type="entry name" value="Cytidyl_kinase_type1"/>
    <property type="match status" value="1"/>
</dbReference>
<name>A0ABW1SBS6_9PROT</name>
<dbReference type="SUPFAM" id="SSF52540">
    <property type="entry name" value="P-loop containing nucleoside triphosphate hydrolases"/>
    <property type="match status" value="1"/>
</dbReference>
<dbReference type="InterPro" id="IPR011994">
    <property type="entry name" value="Cytidylate_kinase_dom"/>
</dbReference>
<keyword evidence="8" id="KW-0963">Cytoplasm</keyword>
<comment type="subcellular location">
    <subcellularLocation>
        <location evidence="8">Cytoplasm</location>
    </subcellularLocation>
</comment>
<dbReference type="EMBL" id="JBHSSW010000013">
    <property type="protein sequence ID" value="MFC6198711.1"/>
    <property type="molecule type" value="Genomic_DNA"/>
</dbReference>
<organism evidence="10 11">
    <name type="scientific">Ponticaulis profundi</name>
    <dbReference type="NCBI Taxonomy" id="2665222"/>
    <lineage>
        <taxon>Bacteria</taxon>
        <taxon>Pseudomonadati</taxon>
        <taxon>Pseudomonadota</taxon>
        <taxon>Alphaproteobacteria</taxon>
        <taxon>Hyphomonadales</taxon>
        <taxon>Hyphomonadaceae</taxon>
        <taxon>Ponticaulis</taxon>
    </lineage>
</organism>
<keyword evidence="5 8" id="KW-0067">ATP-binding</keyword>
<feature type="domain" description="Cytidylate kinase" evidence="9">
    <location>
        <begin position="9"/>
        <end position="203"/>
    </location>
</feature>
<keyword evidence="4 8" id="KW-0418">Kinase</keyword>
<sequence>MTDMPNLIIAIDGTLASGKGTLARFLSSEYELPHLDTGLLYRALAALALKTSVALDDEDALADKAETLNLAEFDEADLRTAEVGQAASKVAAYPKVRKALFELQREFAFQDGGAVLDGRDIGTVVCPEAHVKIWVDADIRTRAERRVAELNAKGDPITVDEMLEQLEERDKRDRTRDVAPMRPADDAHLLDTSHLSIDAAKEEARHIVDRVRASLSRS</sequence>
<keyword evidence="2 8" id="KW-0808">Transferase</keyword>
<evidence type="ECO:0000256" key="6">
    <source>
        <dbReference type="ARBA" id="ARBA00047615"/>
    </source>
</evidence>
<evidence type="ECO:0000256" key="2">
    <source>
        <dbReference type="ARBA" id="ARBA00022679"/>
    </source>
</evidence>
<keyword evidence="11" id="KW-1185">Reference proteome</keyword>
<dbReference type="EC" id="2.7.4.25" evidence="8"/>
<evidence type="ECO:0000256" key="5">
    <source>
        <dbReference type="ARBA" id="ARBA00022840"/>
    </source>
</evidence>
<evidence type="ECO:0000313" key="10">
    <source>
        <dbReference type="EMBL" id="MFC6198711.1"/>
    </source>
</evidence>
<dbReference type="NCBIfam" id="TIGR00017">
    <property type="entry name" value="cmk"/>
    <property type="match status" value="1"/>
</dbReference>
<dbReference type="InterPro" id="IPR027417">
    <property type="entry name" value="P-loop_NTPase"/>
</dbReference>
<dbReference type="GO" id="GO:0016301">
    <property type="term" value="F:kinase activity"/>
    <property type="evidence" value="ECO:0007669"/>
    <property type="project" value="UniProtKB-KW"/>
</dbReference>
<dbReference type="Proteomes" id="UP001596303">
    <property type="component" value="Unassembled WGS sequence"/>
</dbReference>
<evidence type="ECO:0000256" key="8">
    <source>
        <dbReference type="HAMAP-Rule" id="MF_00238"/>
    </source>
</evidence>
<evidence type="ECO:0000256" key="7">
    <source>
        <dbReference type="ARBA" id="ARBA00048478"/>
    </source>
</evidence>
<dbReference type="CDD" id="cd02020">
    <property type="entry name" value="CMPK"/>
    <property type="match status" value="1"/>
</dbReference>
<evidence type="ECO:0000256" key="1">
    <source>
        <dbReference type="ARBA" id="ARBA00009427"/>
    </source>
</evidence>
<gene>
    <name evidence="8 10" type="primary">cmk</name>
    <name evidence="10" type="ORF">ACFQDM_11505</name>
</gene>
<proteinExistence type="inferred from homology"/>
<comment type="catalytic activity">
    <reaction evidence="7 8">
        <text>CMP + ATP = CDP + ADP</text>
        <dbReference type="Rhea" id="RHEA:11600"/>
        <dbReference type="ChEBI" id="CHEBI:30616"/>
        <dbReference type="ChEBI" id="CHEBI:58069"/>
        <dbReference type="ChEBI" id="CHEBI:60377"/>
        <dbReference type="ChEBI" id="CHEBI:456216"/>
        <dbReference type="EC" id="2.7.4.25"/>
    </reaction>
</comment>
<dbReference type="Gene3D" id="3.40.50.300">
    <property type="entry name" value="P-loop containing nucleotide triphosphate hydrolases"/>
    <property type="match status" value="1"/>
</dbReference>
<comment type="catalytic activity">
    <reaction evidence="6 8">
        <text>dCMP + ATP = dCDP + ADP</text>
        <dbReference type="Rhea" id="RHEA:25094"/>
        <dbReference type="ChEBI" id="CHEBI:30616"/>
        <dbReference type="ChEBI" id="CHEBI:57566"/>
        <dbReference type="ChEBI" id="CHEBI:58593"/>
        <dbReference type="ChEBI" id="CHEBI:456216"/>
        <dbReference type="EC" id="2.7.4.25"/>
    </reaction>
</comment>
<comment type="similarity">
    <text evidence="1 8">Belongs to the cytidylate kinase family. Type 1 subfamily.</text>
</comment>
<reference evidence="11" key="1">
    <citation type="journal article" date="2019" name="Int. J. Syst. Evol. Microbiol.">
        <title>The Global Catalogue of Microorganisms (GCM) 10K type strain sequencing project: providing services to taxonomists for standard genome sequencing and annotation.</title>
        <authorList>
            <consortium name="The Broad Institute Genomics Platform"/>
            <consortium name="The Broad Institute Genome Sequencing Center for Infectious Disease"/>
            <person name="Wu L."/>
            <person name="Ma J."/>
        </authorList>
    </citation>
    <scope>NUCLEOTIDE SEQUENCE [LARGE SCALE GENOMIC DNA]</scope>
    <source>
        <strain evidence="11">CGMCC-1.15741</strain>
    </source>
</reference>
<evidence type="ECO:0000256" key="3">
    <source>
        <dbReference type="ARBA" id="ARBA00022741"/>
    </source>
</evidence>
<keyword evidence="3 8" id="KW-0547">Nucleotide-binding</keyword>
<evidence type="ECO:0000256" key="4">
    <source>
        <dbReference type="ARBA" id="ARBA00022777"/>
    </source>
</evidence>
<evidence type="ECO:0000313" key="11">
    <source>
        <dbReference type="Proteomes" id="UP001596303"/>
    </source>
</evidence>
<evidence type="ECO:0000259" key="9">
    <source>
        <dbReference type="Pfam" id="PF02224"/>
    </source>
</evidence>